<dbReference type="HOGENOM" id="CLU_3403404_0_0_9"/>
<accession>R2XRC4</accession>
<dbReference type="EMBL" id="AJDQ01000006">
    <property type="protein sequence ID" value="EOI57078.1"/>
    <property type="molecule type" value="Genomic_DNA"/>
</dbReference>
<dbReference type="Proteomes" id="UP000014160">
    <property type="component" value="Unassembled WGS sequence"/>
</dbReference>
<comment type="caution">
    <text evidence="1">The sequence shown here is derived from an EMBL/GenBank/DDBJ whole genome shotgun (WGS) entry which is preliminary data.</text>
</comment>
<proteinExistence type="predicted"/>
<dbReference type="Proteomes" id="UP000013750">
    <property type="component" value="Unassembled WGS sequence"/>
</dbReference>
<evidence type="ECO:0000313" key="4">
    <source>
        <dbReference type="Proteomes" id="UP000014160"/>
    </source>
</evidence>
<organism evidence="1 3">
    <name type="scientific">Enterococcus gilvus ATCC BAA-350</name>
    <dbReference type="NCBI Taxonomy" id="1158614"/>
    <lineage>
        <taxon>Bacteria</taxon>
        <taxon>Bacillati</taxon>
        <taxon>Bacillota</taxon>
        <taxon>Bacilli</taxon>
        <taxon>Lactobacillales</taxon>
        <taxon>Enterococcaceae</taxon>
        <taxon>Enterococcus</taxon>
    </lineage>
</organism>
<name>R2XRC4_9ENTE</name>
<evidence type="ECO:0000313" key="3">
    <source>
        <dbReference type="Proteomes" id="UP000013750"/>
    </source>
</evidence>
<dbReference type="PATRIC" id="fig|1158614.3.peg.1302"/>
<sequence>MKGFSVYDSSIEKKLMKKNPAITQPKEKPL</sequence>
<gene>
    <name evidence="2" type="ORF">I592_02675</name>
    <name evidence="1" type="ORF">UKC_01292</name>
</gene>
<reference evidence="1 3" key="1">
    <citation type="submission" date="2013-02" db="EMBL/GenBank/DDBJ databases">
        <title>The Genome Sequence of Enterococcus gilvus ATCC BAA-350.</title>
        <authorList>
            <consortium name="The Broad Institute Genome Sequencing Platform"/>
            <consortium name="The Broad Institute Genome Sequencing Center for Infectious Disease"/>
            <person name="Earl A.M."/>
            <person name="Gilmore M.S."/>
            <person name="Lebreton F."/>
            <person name="Walker B."/>
            <person name="Young S.K."/>
            <person name="Zeng Q."/>
            <person name="Gargeya S."/>
            <person name="Fitzgerald M."/>
            <person name="Haas B."/>
            <person name="Abouelleil A."/>
            <person name="Alvarado L."/>
            <person name="Arachchi H.M."/>
            <person name="Berlin A.M."/>
            <person name="Chapman S.B."/>
            <person name="Dewar J."/>
            <person name="Goldberg J."/>
            <person name="Griggs A."/>
            <person name="Gujja S."/>
            <person name="Hansen M."/>
            <person name="Howarth C."/>
            <person name="Imamovic A."/>
            <person name="Larimer J."/>
            <person name="McCowan C."/>
            <person name="Murphy C."/>
            <person name="Neiman D."/>
            <person name="Pearson M."/>
            <person name="Priest M."/>
            <person name="Roberts A."/>
            <person name="Saif S."/>
            <person name="Shea T."/>
            <person name="Sisk P."/>
            <person name="Sykes S."/>
            <person name="Wortman J."/>
            <person name="Nusbaum C."/>
            <person name="Birren B."/>
        </authorList>
    </citation>
    <scope>NUCLEOTIDE SEQUENCE [LARGE SCALE GENOMIC DNA]</scope>
    <source>
        <strain evidence="1 3">ATCC BAA-350</strain>
    </source>
</reference>
<reference evidence="2 4" key="2">
    <citation type="submission" date="2013-03" db="EMBL/GenBank/DDBJ databases">
        <title>The Genome Sequence of Enterococcus gilvus ATCC BAA-350 (PacBio/Illumina hybrid assembly).</title>
        <authorList>
            <consortium name="The Broad Institute Genomics Platform"/>
            <consortium name="The Broad Institute Genome Sequencing Center for Infectious Disease"/>
            <person name="Earl A."/>
            <person name="Russ C."/>
            <person name="Gilmore M."/>
            <person name="Surin D."/>
            <person name="Walker B."/>
            <person name="Young S."/>
            <person name="Zeng Q."/>
            <person name="Gargeya S."/>
            <person name="Fitzgerald M."/>
            <person name="Haas B."/>
            <person name="Abouelleil A."/>
            <person name="Allen A.W."/>
            <person name="Alvarado L."/>
            <person name="Arachchi H.M."/>
            <person name="Berlin A.M."/>
            <person name="Chapman S.B."/>
            <person name="Gainer-Dewar J."/>
            <person name="Goldberg J."/>
            <person name="Griggs A."/>
            <person name="Gujja S."/>
            <person name="Hansen M."/>
            <person name="Howarth C."/>
            <person name="Imamovic A."/>
            <person name="Ireland A."/>
            <person name="Larimer J."/>
            <person name="McCowan C."/>
            <person name="Murphy C."/>
            <person name="Pearson M."/>
            <person name="Poon T.W."/>
            <person name="Priest M."/>
            <person name="Roberts A."/>
            <person name="Saif S."/>
            <person name="Shea T."/>
            <person name="Sisk P."/>
            <person name="Sykes S."/>
            <person name="Wortman J."/>
            <person name="Nusbaum C."/>
            <person name="Birren B."/>
        </authorList>
    </citation>
    <scope>NUCLEOTIDE SEQUENCE [LARGE SCALE GENOMIC DNA]</scope>
    <source>
        <strain evidence="2 4">ATCC BAA-350</strain>
    </source>
</reference>
<dbReference type="EMBL" id="ASWH01000001">
    <property type="protein sequence ID" value="EOW83348.1"/>
    <property type="molecule type" value="Genomic_DNA"/>
</dbReference>
<protein>
    <submittedName>
        <fullName evidence="1">Uncharacterized protein</fullName>
    </submittedName>
</protein>
<dbReference type="AlphaFoldDB" id="R2XRC4"/>
<evidence type="ECO:0000313" key="2">
    <source>
        <dbReference type="EMBL" id="EOW83348.1"/>
    </source>
</evidence>
<evidence type="ECO:0000313" key="1">
    <source>
        <dbReference type="EMBL" id="EOI57078.1"/>
    </source>
</evidence>
<keyword evidence="4" id="KW-1185">Reference proteome</keyword>